<gene>
    <name evidence="1" type="ORF">DSO57_1017225</name>
</gene>
<dbReference type="Proteomes" id="UP001165960">
    <property type="component" value="Unassembled WGS sequence"/>
</dbReference>
<protein>
    <submittedName>
        <fullName evidence="1">Uncharacterized protein</fullName>
    </submittedName>
</protein>
<accession>A0ACC2U3E0</accession>
<evidence type="ECO:0000313" key="2">
    <source>
        <dbReference type="Proteomes" id="UP001165960"/>
    </source>
</evidence>
<dbReference type="EMBL" id="QTSX02001492">
    <property type="protein sequence ID" value="KAJ9081211.1"/>
    <property type="molecule type" value="Genomic_DNA"/>
</dbReference>
<comment type="caution">
    <text evidence="1">The sequence shown here is derived from an EMBL/GenBank/DDBJ whole genome shotgun (WGS) entry which is preliminary data.</text>
</comment>
<reference evidence="1" key="1">
    <citation type="submission" date="2022-04" db="EMBL/GenBank/DDBJ databases">
        <title>Genome of the entomopathogenic fungus Entomophthora muscae.</title>
        <authorList>
            <person name="Elya C."/>
            <person name="Lovett B.R."/>
            <person name="Lee E."/>
            <person name="Macias A.M."/>
            <person name="Hajek A.E."/>
            <person name="De Bivort B.L."/>
            <person name="Kasson M.T."/>
            <person name="De Fine Licht H.H."/>
            <person name="Stajich J.E."/>
        </authorList>
    </citation>
    <scope>NUCLEOTIDE SEQUENCE</scope>
    <source>
        <strain evidence="1">Berkeley</strain>
    </source>
</reference>
<organism evidence="1 2">
    <name type="scientific">Entomophthora muscae</name>
    <dbReference type="NCBI Taxonomy" id="34485"/>
    <lineage>
        <taxon>Eukaryota</taxon>
        <taxon>Fungi</taxon>
        <taxon>Fungi incertae sedis</taxon>
        <taxon>Zoopagomycota</taxon>
        <taxon>Entomophthoromycotina</taxon>
        <taxon>Entomophthoromycetes</taxon>
        <taxon>Entomophthorales</taxon>
        <taxon>Entomophthoraceae</taxon>
        <taxon>Entomophthora</taxon>
    </lineage>
</organism>
<proteinExistence type="predicted"/>
<name>A0ACC2U3E0_9FUNG</name>
<keyword evidence="2" id="KW-1185">Reference proteome</keyword>
<sequence length="712" mass="80188">MSLLEDLDSAILVSKDLVDRALTSKLYKNLTEKLSRKIKRGLGILGDLKSVQEGPNSGLCSKHFHSVVKNYLSVTKSAMDLINSYDEKPIYSKYFNSDAHKKELYGLLNDVEQAIHELDTEACLHERLVFEKFKASMNIEETCMPAVIDESILQTNSQEASDPIETIPLVEQVFAQDPESHTTVAHETTSEVVANSTLLPMPVSAVENDVLTKLSQVTLEESKSKPKRQFSQSAIELNKFIKEYCIPRSKLYIQSHSEPRIHQYCKIQKHCIQFSSQIKDIIDEKTYCSKRPEVISLFLQEVTNLHQLQGSPYIVRFYGLTQSISSPNEYMMYSSLLETTSKGTVYDVVQNQTLSFGHTLGLMEDVAHGLVYLHNTHKYVHCNLNANNVLITAADRAKITGFEFASSISEIILKPNPLAVLFPDGLENTSTNHDLAMNWLDPCFAANQNQQFSPKNDIYSYGMLFWFMFSRTIPFKNKSCAEILSSLKRGEKEDIFKVPQQYHSLLHSCWETNLSARPEAKALLGLLSEPVHEVHDFQQLHLQPGFFPAPNPMHVINPQFYPHMGFVAPNRNQQMNHQPHEYGQMNPQPPASFFYPSLPHVPGQSIYPPVPFKHPNHHHIQPPVHGNTPSLPPLPYPKLPSQGNLPSFPHHISSPQSGYAYPSPHTGKISFPVASNSYHSPPPYPPGAKPSFPVSQPNYKPGHAPPLPPCKK</sequence>
<evidence type="ECO:0000313" key="1">
    <source>
        <dbReference type="EMBL" id="KAJ9081211.1"/>
    </source>
</evidence>